<dbReference type="SUPFAM" id="SSF55785">
    <property type="entry name" value="PYP-like sensor domain (PAS domain)"/>
    <property type="match status" value="1"/>
</dbReference>
<dbReference type="SUPFAM" id="SSF52540">
    <property type="entry name" value="P-loop containing nucleoside triphosphate hydrolases"/>
    <property type="match status" value="1"/>
</dbReference>
<keyword evidence="1" id="KW-0547">Nucleotide-binding</keyword>
<evidence type="ECO:0000313" key="8">
    <source>
        <dbReference type="EMBL" id="KZE66022.1"/>
    </source>
</evidence>
<dbReference type="Proteomes" id="UP000076567">
    <property type="component" value="Unassembled WGS sequence"/>
</dbReference>
<dbReference type="Gene3D" id="3.30.450.20">
    <property type="entry name" value="PAS domain"/>
    <property type="match status" value="1"/>
</dbReference>
<dbReference type="Gene3D" id="1.10.8.60">
    <property type="match status" value="1"/>
</dbReference>
<evidence type="ECO:0000256" key="1">
    <source>
        <dbReference type="ARBA" id="ARBA00022741"/>
    </source>
</evidence>
<dbReference type="Pfam" id="PF02954">
    <property type="entry name" value="HTH_8"/>
    <property type="match status" value="1"/>
</dbReference>
<dbReference type="InterPro" id="IPR002197">
    <property type="entry name" value="HTH_Fis"/>
</dbReference>
<evidence type="ECO:0000256" key="3">
    <source>
        <dbReference type="ARBA" id="ARBA00023015"/>
    </source>
</evidence>
<dbReference type="PROSITE" id="PS00688">
    <property type="entry name" value="SIGMA54_INTERACT_3"/>
    <property type="match status" value="1"/>
</dbReference>
<gene>
    <name evidence="8" type="ORF">AWM68_06480</name>
</gene>
<dbReference type="AlphaFoldDB" id="A0A161RW36"/>
<keyword evidence="4" id="KW-0238">DNA-binding</keyword>
<dbReference type="OrthoDB" id="9771372at2"/>
<dbReference type="PANTHER" id="PTHR32071:SF74">
    <property type="entry name" value="TRANSCRIPTIONAL ACTIVATOR ROCR"/>
    <property type="match status" value="1"/>
</dbReference>
<dbReference type="CDD" id="cd00009">
    <property type="entry name" value="AAA"/>
    <property type="match status" value="1"/>
</dbReference>
<evidence type="ECO:0000259" key="6">
    <source>
        <dbReference type="PROSITE" id="PS50045"/>
    </source>
</evidence>
<organism evidence="8 9">
    <name type="scientific">Fictibacillus phosphorivorans</name>
    <dbReference type="NCBI Taxonomy" id="1221500"/>
    <lineage>
        <taxon>Bacteria</taxon>
        <taxon>Bacillati</taxon>
        <taxon>Bacillota</taxon>
        <taxon>Bacilli</taxon>
        <taxon>Bacillales</taxon>
        <taxon>Fictibacillaceae</taxon>
        <taxon>Fictibacillus</taxon>
    </lineage>
</organism>
<dbReference type="Pfam" id="PF08448">
    <property type="entry name" value="PAS_4"/>
    <property type="match status" value="1"/>
</dbReference>
<feature type="domain" description="PAS" evidence="7">
    <location>
        <begin position="9"/>
        <end position="51"/>
    </location>
</feature>
<dbReference type="EMBL" id="LRFC01000023">
    <property type="protein sequence ID" value="KZE66022.1"/>
    <property type="molecule type" value="Genomic_DNA"/>
</dbReference>
<dbReference type="PROSITE" id="PS00675">
    <property type="entry name" value="SIGMA54_INTERACT_1"/>
    <property type="match status" value="1"/>
</dbReference>
<name>A0A161RW36_9BACL</name>
<evidence type="ECO:0000256" key="5">
    <source>
        <dbReference type="ARBA" id="ARBA00023163"/>
    </source>
</evidence>
<sequence length="467" mass="51922">MMISGSMETAETLNAILKTIDEGIHVVDADGITIFYNTVAAALDGLTPDEVHNCHVLDAFPSLTKETSTLLKVIQTGKPIYNEHQSYTNLKGKQIDTVNSTLPLWLNGELIGAVEVAKDLSKVKQLSEQLLDLQSKMKKINKTQKNQTFATYNFSDIITNDLTLSQVKVQCEKASQTHSPILIYGETGTGKEMFVQAIHNSSKRSSKPFVVQNCAAIPGPLLEGILFGTTKGSFTGAIDRPGVFELADGGTLFLDELNSMPVELQAKLLRVVQEGMVQRIGSHVNRKIDVRIISALNEKPEDCLNTGRLRHDLFYRLNVVYFELPSLRERKGDISFLIQHFISHFNSVFQKSVEGITTEAEHVLLNYSWPGNVRELKHAIEHSMNFAEDHSMIGPELLPKHVPISSNSTCIEEGLELSSVPPLRQALGDYEQQIIQMALKQTSGNILQAAKILGVPRQTLQYKMKQR</sequence>
<dbReference type="GO" id="GO:0006355">
    <property type="term" value="P:regulation of DNA-templated transcription"/>
    <property type="evidence" value="ECO:0007669"/>
    <property type="project" value="InterPro"/>
</dbReference>
<keyword evidence="2" id="KW-0067">ATP-binding</keyword>
<dbReference type="InterPro" id="IPR013656">
    <property type="entry name" value="PAS_4"/>
</dbReference>
<keyword evidence="9" id="KW-1185">Reference proteome</keyword>
<dbReference type="FunFam" id="3.40.50.300:FF:000006">
    <property type="entry name" value="DNA-binding transcriptional regulator NtrC"/>
    <property type="match status" value="1"/>
</dbReference>
<protein>
    <submittedName>
        <fullName evidence="8">AAA family ATPase</fullName>
    </submittedName>
</protein>
<dbReference type="InterPro" id="IPR025662">
    <property type="entry name" value="Sigma_54_int_dom_ATP-bd_1"/>
</dbReference>
<dbReference type="CDD" id="cd00130">
    <property type="entry name" value="PAS"/>
    <property type="match status" value="1"/>
</dbReference>
<dbReference type="Pfam" id="PF25601">
    <property type="entry name" value="AAA_lid_14"/>
    <property type="match status" value="1"/>
</dbReference>
<dbReference type="Gene3D" id="1.10.10.60">
    <property type="entry name" value="Homeodomain-like"/>
    <property type="match status" value="1"/>
</dbReference>
<dbReference type="PANTHER" id="PTHR32071">
    <property type="entry name" value="TRANSCRIPTIONAL REGULATORY PROTEIN"/>
    <property type="match status" value="1"/>
</dbReference>
<dbReference type="GO" id="GO:0005524">
    <property type="term" value="F:ATP binding"/>
    <property type="evidence" value="ECO:0007669"/>
    <property type="project" value="UniProtKB-KW"/>
</dbReference>
<evidence type="ECO:0000259" key="7">
    <source>
        <dbReference type="PROSITE" id="PS50112"/>
    </source>
</evidence>
<dbReference type="InterPro" id="IPR025943">
    <property type="entry name" value="Sigma_54_int_dom_ATP-bd_2"/>
</dbReference>
<proteinExistence type="predicted"/>
<dbReference type="PROSITE" id="PS50045">
    <property type="entry name" value="SIGMA54_INTERACT_4"/>
    <property type="match status" value="1"/>
</dbReference>
<dbReference type="InterPro" id="IPR027417">
    <property type="entry name" value="P-loop_NTPase"/>
</dbReference>
<dbReference type="SMART" id="SM00382">
    <property type="entry name" value="AAA"/>
    <property type="match status" value="1"/>
</dbReference>
<dbReference type="Pfam" id="PF00158">
    <property type="entry name" value="Sigma54_activat"/>
    <property type="match status" value="1"/>
</dbReference>
<dbReference type="InterPro" id="IPR058031">
    <property type="entry name" value="AAA_lid_NorR"/>
</dbReference>
<evidence type="ECO:0000313" key="9">
    <source>
        <dbReference type="Proteomes" id="UP000076567"/>
    </source>
</evidence>
<dbReference type="RefSeq" id="WP_066241218.1">
    <property type="nucleotide sequence ID" value="NZ_LRFC01000023.1"/>
</dbReference>
<dbReference type="NCBIfam" id="TIGR00229">
    <property type="entry name" value="sensory_box"/>
    <property type="match status" value="1"/>
</dbReference>
<keyword evidence="5" id="KW-0804">Transcription</keyword>
<dbReference type="InterPro" id="IPR002078">
    <property type="entry name" value="Sigma_54_int"/>
</dbReference>
<dbReference type="InterPro" id="IPR003593">
    <property type="entry name" value="AAA+_ATPase"/>
</dbReference>
<dbReference type="InterPro" id="IPR025944">
    <property type="entry name" value="Sigma_54_int_dom_CS"/>
</dbReference>
<feature type="domain" description="Sigma-54 factor interaction" evidence="6">
    <location>
        <begin position="157"/>
        <end position="385"/>
    </location>
</feature>
<dbReference type="InterPro" id="IPR009057">
    <property type="entry name" value="Homeodomain-like_sf"/>
</dbReference>
<dbReference type="PRINTS" id="PR01590">
    <property type="entry name" value="HTHFIS"/>
</dbReference>
<evidence type="ECO:0000256" key="2">
    <source>
        <dbReference type="ARBA" id="ARBA00022840"/>
    </source>
</evidence>
<comment type="caution">
    <text evidence="8">The sequence shown here is derived from an EMBL/GenBank/DDBJ whole genome shotgun (WGS) entry which is preliminary data.</text>
</comment>
<dbReference type="Gene3D" id="3.40.50.300">
    <property type="entry name" value="P-loop containing nucleotide triphosphate hydrolases"/>
    <property type="match status" value="1"/>
</dbReference>
<dbReference type="InterPro" id="IPR035965">
    <property type="entry name" value="PAS-like_dom_sf"/>
</dbReference>
<dbReference type="GO" id="GO:0043565">
    <property type="term" value="F:sequence-specific DNA binding"/>
    <property type="evidence" value="ECO:0007669"/>
    <property type="project" value="InterPro"/>
</dbReference>
<dbReference type="SUPFAM" id="SSF46689">
    <property type="entry name" value="Homeodomain-like"/>
    <property type="match status" value="1"/>
</dbReference>
<dbReference type="InterPro" id="IPR000014">
    <property type="entry name" value="PAS"/>
</dbReference>
<evidence type="ECO:0000256" key="4">
    <source>
        <dbReference type="ARBA" id="ARBA00023125"/>
    </source>
</evidence>
<dbReference type="PROSITE" id="PS50112">
    <property type="entry name" value="PAS"/>
    <property type="match status" value="1"/>
</dbReference>
<accession>A0A161RW36</accession>
<keyword evidence="3" id="KW-0805">Transcription regulation</keyword>
<dbReference type="PROSITE" id="PS00676">
    <property type="entry name" value="SIGMA54_INTERACT_2"/>
    <property type="match status" value="1"/>
</dbReference>
<reference evidence="9" key="1">
    <citation type="submission" date="2016-01" db="EMBL/GenBank/DDBJ databases">
        <title>Draft genome of Chromobacterium sp. F49.</title>
        <authorList>
            <person name="Hong K.W."/>
        </authorList>
    </citation>
    <scope>NUCLEOTIDE SEQUENCE [LARGE SCALE GENOMIC DNA]</scope>
    <source>
        <strain evidence="9">P7IIIA</strain>
    </source>
</reference>